<organism evidence="1 2">
    <name type="scientific">Grus japonensis</name>
    <name type="common">Japanese crane</name>
    <name type="synonym">Red-crowned crane</name>
    <dbReference type="NCBI Taxonomy" id="30415"/>
    <lineage>
        <taxon>Eukaryota</taxon>
        <taxon>Metazoa</taxon>
        <taxon>Chordata</taxon>
        <taxon>Craniata</taxon>
        <taxon>Vertebrata</taxon>
        <taxon>Euteleostomi</taxon>
        <taxon>Archelosauria</taxon>
        <taxon>Archosauria</taxon>
        <taxon>Dinosauria</taxon>
        <taxon>Saurischia</taxon>
        <taxon>Theropoda</taxon>
        <taxon>Coelurosauria</taxon>
        <taxon>Aves</taxon>
        <taxon>Neognathae</taxon>
        <taxon>Neoaves</taxon>
        <taxon>Gruiformes</taxon>
        <taxon>Gruidae</taxon>
        <taxon>Grus</taxon>
    </lineage>
</organism>
<proteinExistence type="predicted"/>
<sequence>MLAVTNHLLVLHVPEHSLQEDLLHDILIFVAVKGDRYRNSGFGSCRQLRDLALSSTTTSKRGFFSI</sequence>
<evidence type="ECO:0000313" key="2">
    <source>
        <dbReference type="Proteomes" id="UP001623348"/>
    </source>
</evidence>
<evidence type="ECO:0000313" key="1">
    <source>
        <dbReference type="EMBL" id="GAB0204614.1"/>
    </source>
</evidence>
<comment type="caution">
    <text evidence="1">The sequence shown here is derived from an EMBL/GenBank/DDBJ whole genome shotgun (WGS) entry which is preliminary data.</text>
</comment>
<gene>
    <name evidence="1" type="ORF">GRJ2_002927000</name>
</gene>
<reference evidence="1 2" key="1">
    <citation type="submission" date="2024-06" db="EMBL/GenBank/DDBJ databases">
        <title>The draft genome of Grus japonensis, version 3.</title>
        <authorList>
            <person name="Nabeshima K."/>
            <person name="Suzuki S."/>
            <person name="Onuma M."/>
        </authorList>
    </citation>
    <scope>NUCLEOTIDE SEQUENCE [LARGE SCALE GENOMIC DNA]</scope>
    <source>
        <strain evidence="1 2">451A</strain>
    </source>
</reference>
<dbReference type="EMBL" id="BAAFJT010000040">
    <property type="protein sequence ID" value="GAB0204614.1"/>
    <property type="molecule type" value="Genomic_DNA"/>
</dbReference>
<keyword evidence="2" id="KW-1185">Reference proteome</keyword>
<dbReference type="Proteomes" id="UP001623348">
    <property type="component" value="Unassembled WGS sequence"/>
</dbReference>
<dbReference type="AlphaFoldDB" id="A0ABC9Y3K0"/>
<protein>
    <submittedName>
        <fullName evidence="1">Uncharacterized protein</fullName>
    </submittedName>
</protein>
<name>A0ABC9Y3K0_GRUJA</name>
<accession>A0ABC9Y3K0</accession>